<organism evidence="13 14">
    <name type="scientific">Arthrobacter alpinus</name>
    <dbReference type="NCBI Taxonomy" id="656366"/>
    <lineage>
        <taxon>Bacteria</taxon>
        <taxon>Bacillati</taxon>
        <taxon>Actinomycetota</taxon>
        <taxon>Actinomycetes</taxon>
        <taxon>Micrococcales</taxon>
        <taxon>Micrococcaceae</taxon>
        <taxon>Arthrobacter</taxon>
    </lineage>
</organism>
<feature type="transmembrane region" description="Helical" evidence="12">
    <location>
        <begin position="296"/>
        <end position="317"/>
    </location>
</feature>
<evidence type="ECO:0000313" key="13">
    <source>
        <dbReference type="EMBL" id="SEE47672.1"/>
    </source>
</evidence>
<keyword evidence="9 12" id="KW-0472">Membrane</keyword>
<name>A0A1H5J5C4_9MICC</name>
<comment type="pathway">
    <text evidence="11">Porphyrin-containing compound metabolism.</text>
</comment>
<protein>
    <submittedName>
        <fullName evidence="13">Cytochrome c oxidase assembly protein subunit 15</fullName>
    </submittedName>
</protein>
<proteinExistence type="predicted"/>
<comment type="subcellular location">
    <subcellularLocation>
        <location evidence="1">Membrane</location>
        <topology evidence="1">Multi-pass membrane protein</topology>
    </subcellularLocation>
</comment>
<feature type="transmembrane region" description="Helical" evidence="12">
    <location>
        <begin position="98"/>
        <end position="116"/>
    </location>
</feature>
<dbReference type="PANTHER" id="PTHR35457:SF1">
    <property type="entry name" value="HEME A SYNTHASE"/>
    <property type="match status" value="1"/>
</dbReference>
<keyword evidence="2" id="KW-1003">Cell membrane</keyword>
<keyword evidence="6" id="KW-0560">Oxidoreductase</keyword>
<gene>
    <name evidence="13" type="ORF">SAMN04489740_1511</name>
</gene>
<dbReference type="GO" id="GO:0006784">
    <property type="term" value="P:heme A biosynthetic process"/>
    <property type="evidence" value="ECO:0007669"/>
    <property type="project" value="InterPro"/>
</dbReference>
<evidence type="ECO:0000256" key="7">
    <source>
        <dbReference type="ARBA" id="ARBA00023004"/>
    </source>
</evidence>
<evidence type="ECO:0000256" key="3">
    <source>
        <dbReference type="ARBA" id="ARBA00022692"/>
    </source>
</evidence>
<keyword evidence="4" id="KW-0479">Metal-binding</keyword>
<feature type="transmembrane region" description="Helical" evidence="12">
    <location>
        <begin position="152"/>
        <end position="176"/>
    </location>
</feature>
<accession>A0A1H5J5C4</accession>
<dbReference type="InterPro" id="IPR050450">
    <property type="entry name" value="COX15/CtaA_HemeA_synthase"/>
</dbReference>
<keyword evidence="3 12" id="KW-0812">Transmembrane</keyword>
<dbReference type="GO" id="GO:0046872">
    <property type="term" value="F:metal ion binding"/>
    <property type="evidence" value="ECO:0007669"/>
    <property type="project" value="UniProtKB-KW"/>
</dbReference>
<dbReference type="EMBL" id="FNTV01000001">
    <property type="protein sequence ID" value="SEE47672.1"/>
    <property type="molecule type" value="Genomic_DNA"/>
</dbReference>
<evidence type="ECO:0000256" key="11">
    <source>
        <dbReference type="ARBA" id="ARBA00023444"/>
    </source>
</evidence>
<evidence type="ECO:0000256" key="1">
    <source>
        <dbReference type="ARBA" id="ARBA00004141"/>
    </source>
</evidence>
<sequence>MELKGVTEVSQSNTASKKLKNAYQNFTNKLPTTITPAIRRLAIGTLIGQGVLIVSGGVVRVTGSGLGCPTWPKCTDESLTNTAEMGIHGFIEFANRTLTFALAAVALALLVLLWNMRKERKDLFWLAFGLLASIPAQAVIGGITVLSGLNPYVVSLHFLVSAALVVVSMLLVNRVYGRTGTTSLREVPRPRPLIRKLSVVAALASYLAVVLGTLVTGSGPHSGDSTSPRMELDGYLTTRIHVVPVYVLVIAALLLLILLWRNGKGDMLRHAAMLLFATVIFQGFIGYWQYFTGIPALLVGVHMLGASLTLAVGTNIVDVALNRGKDQPATH</sequence>
<dbReference type="Proteomes" id="UP000182725">
    <property type="component" value="Unassembled WGS sequence"/>
</dbReference>
<evidence type="ECO:0000256" key="6">
    <source>
        <dbReference type="ARBA" id="ARBA00023002"/>
    </source>
</evidence>
<dbReference type="GO" id="GO:0016020">
    <property type="term" value="C:membrane"/>
    <property type="evidence" value="ECO:0007669"/>
    <property type="project" value="UniProtKB-SubCell"/>
</dbReference>
<evidence type="ECO:0000256" key="5">
    <source>
        <dbReference type="ARBA" id="ARBA00022989"/>
    </source>
</evidence>
<evidence type="ECO:0000256" key="2">
    <source>
        <dbReference type="ARBA" id="ARBA00022475"/>
    </source>
</evidence>
<reference evidence="13 14" key="1">
    <citation type="submission" date="2016-10" db="EMBL/GenBank/DDBJ databases">
        <authorList>
            <person name="de Groot N.N."/>
        </authorList>
    </citation>
    <scope>NUCLEOTIDE SEQUENCE [LARGE SCALE GENOMIC DNA]</scope>
    <source>
        <strain evidence="13 14">DSM 22274</strain>
    </source>
</reference>
<dbReference type="Pfam" id="PF02628">
    <property type="entry name" value="COX15-CtaA"/>
    <property type="match status" value="1"/>
</dbReference>
<evidence type="ECO:0000256" key="10">
    <source>
        <dbReference type="ARBA" id="ARBA00023157"/>
    </source>
</evidence>
<evidence type="ECO:0000256" key="12">
    <source>
        <dbReference type="SAM" id="Phobius"/>
    </source>
</evidence>
<evidence type="ECO:0000256" key="4">
    <source>
        <dbReference type="ARBA" id="ARBA00022723"/>
    </source>
</evidence>
<feature type="transmembrane region" description="Helical" evidence="12">
    <location>
        <begin position="123"/>
        <end position="146"/>
    </location>
</feature>
<evidence type="ECO:0000256" key="8">
    <source>
        <dbReference type="ARBA" id="ARBA00023133"/>
    </source>
</evidence>
<keyword evidence="10" id="KW-1015">Disulfide bond</keyword>
<keyword evidence="8" id="KW-0350">Heme biosynthesis</keyword>
<dbReference type="GO" id="GO:0016491">
    <property type="term" value="F:oxidoreductase activity"/>
    <property type="evidence" value="ECO:0007669"/>
    <property type="project" value="UniProtKB-KW"/>
</dbReference>
<dbReference type="InterPro" id="IPR003780">
    <property type="entry name" value="COX15/CtaA_fam"/>
</dbReference>
<feature type="transmembrane region" description="Helical" evidence="12">
    <location>
        <begin position="197"/>
        <end position="220"/>
    </location>
</feature>
<evidence type="ECO:0000256" key="9">
    <source>
        <dbReference type="ARBA" id="ARBA00023136"/>
    </source>
</evidence>
<keyword evidence="7" id="KW-0408">Iron</keyword>
<dbReference type="PANTHER" id="PTHR35457">
    <property type="entry name" value="HEME A SYNTHASE"/>
    <property type="match status" value="1"/>
</dbReference>
<evidence type="ECO:0000313" key="14">
    <source>
        <dbReference type="Proteomes" id="UP000182725"/>
    </source>
</evidence>
<feature type="transmembrane region" description="Helical" evidence="12">
    <location>
        <begin position="240"/>
        <end position="260"/>
    </location>
</feature>
<dbReference type="AlphaFoldDB" id="A0A1H5J5C4"/>
<keyword evidence="5 12" id="KW-1133">Transmembrane helix</keyword>
<feature type="transmembrane region" description="Helical" evidence="12">
    <location>
        <begin position="272"/>
        <end position="290"/>
    </location>
</feature>